<dbReference type="PROSITE" id="PS51318">
    <property type="entry name" value="TAT"/>
    <property type="match status" value="1"/>
</dbReference>
<dbReference type="Pfam" id="PF06197">
    <property type="entry name" value="DUF998"/>
    <property type="match status" value="1"/>
</dbReference>
<evidence type="ECO:0000313" key="2">
    <source>
        <dbReference type="Proteomes" id="UP000467105"/>
    </source>
</evidence>
<dbReference type="InterPro" id="IPR006311">
    <property type="entry name" value="TAT_signal"/>
</dbReference>
<name>A0A7I7Z1K6_9MYCO</name>
<sequence>MTVLPQNARRRFVRGAVAAWTVAGLSYLVLEAVAAAAFPVHYSYSHNLVSDLGAAPGACLINAAFCVQGTLFLAGAVLVVRGLAARGSTVFAAFAAADAVGNYLVAAFHSAPAGQTGQTAWLHQTGALLAIVGGNLAVLSGSSVLGCVCGRCYRGVSVGLASLGLLAFVVFATGLKTGAACVVPLAVWERSSIYSIIGWQVLTAGCLVVRDRRT</sequence>
<accession>A0A7I7Z1K6</accession>
<organism evidence="1 2">
    <name type="scientific">Mycobacterium parmense</name>
    <dbReference type="NCBI Taxonomy" id="185642"/>
    <lineage>
        <taxon>Bacteria</taxon>
        <taxon>Bacillati</taxon>
        <taxon>Actinomycetota</taxon>
        <taxon>Actinomycetes</taxon>
        <taxon>Mycobacteriales</taxon>
        <taxon>Mycobacteriaceae</taxon>
        <taxon>Mycobacterium</taxon>
        <taxon>Mycobacterium simiae complex</taxon>
    </lineage>
</organism>
<reference evidence="1 2" key="1">
    <citation type="journal article" date="2019" name="Emerg. Microbes Infect.">
        <title>Comprehensive subspecies identification of 175 nontuberculous mycobacteria species based on 7547 genomic profiles.</title>
        <authorList>
            <person name="Matsumoto Y."/>
            <person name="Kinjo T."/>
            <person name="Motooka D."/>
            <person name="Nabeya D."/>
            <person name="Jung N."/>
            <person name="Uechi K."/>
            <person name="Horii T."/>
            <person name="Iida T."/>
            <person name="Fujita J."/>
            <person name="Nakamura S."/>
        </authorList>
    </citation>
    <scope>NUCLEOTIDE SEQUENCE [LARGE SCALE GENOMIC DNA]</scope>
    <source>
        <strain evidence="1 2">JCM 14742</strain>
    </source>
</reference>
<dbReference type="OrthoDB" id="5191116at2"/>
<evidence type="ECO:0000313" key="1">
    <source>
        <dbReference type="EMBL" id="BBZ47880.1"/>
    </source>
</evidence>
<gene>
    <name evidence="1" type="ORF">MPRM_51610</name>
</gene>
<dbReference type="EMBL" id="AP022614">
    <property type="protein sequence ID" value="BBZ47880.1"/>
    <property type="molecule type" value="Genomic_DNA"/>
</dbReference>
<dbReference type="RefSeq" id="WP_085270065.1">
    <property type="nucleotide sequence ID" value="NZ_AP022614.1"/>
</dbReference>
<dbReference type="Proteomes" id="UP000467105">
    <property type="component" value="Chromosome"/>
</dbReference>
<keyword evidence="2" id="KW-1185">Reference proteome</keyword>
<proteinExistence type="predicted"/>
<dbReference type="AlphaFoldDB" id="A0A7I7Z1K6"/>
<dbReference type="InterPro" id="IPR009339">
    <property type="entry name" value="DUF998"/>
</dbReference>
<protein>
    <submittedName>
        <fullName evidence="1">Uncharacterized protein</fullName>
    </submittedName>
</protein>